<name>A0AAE1LE09_9NEOP</name>
<organism evidence="1 2">
    <name type="scientific">Frankliniella fusca</name>
    <dbReference type="NCBI Taxonomy" id="407009"/>
    <lineage>
        <taxon>Eukaryota</taxon>
        <taxon>Metazoa</taxon>
        <taxon>Ecdysozoa</taxon>
        <taxon>Arthropoda</taxon>
        <taxon>Hexapoda</taxon>
        <taxon>Insecta</taxon>
        <taxon>Pterygota</taxon>
        <taxon>Neoptera</taxon>
        <taxon>Paraneoptera</taxon>
        <taxon>Thysanoptera</taxon>
        <taxon>Terebrantia</taxon>
        <taxon>Thripoidea</taxon>
        <taxon>Thripidae</taxon>
        <taxon>Frankliniella</taxon>
    </lineage>
</organism>
<comment type="caution">
    <text evidence="1">The sequence shown here is derived from an EMBL/GenBank/DDBJ whole genome shotgun (WGS) entry which is preliminary data.</text>
</comment>
<dbReference type="Proteomes" id="UP001219518">
    <property type="component" value="Unassembled WGS sequence"/>
</dbReference>
<keyword evidence="2" id="KW-1185">Reference proteome</keyword>
<evidence type="ECO:0000313" key="1">
    <source>
        <dbReference type="EMBL" id="KAK3915995.1"/>
    </source>
</evidence>
<dbReference type="EMBL" id="JAHWGI010000478">
    <property type="protein sequence ID" value="KAK3915995.1"/>
    <property type="molecule type" value="Genomic_DNA"/>
</dbReference>
<reference evidence="1" key="2">
    <citation type="journal article" date="2023" name="BMC Genomics">
        <title>Pest status, molecular evolution, and epigenetic factors derived from the genome assembly of Frankliniella fusca, a thysanopteran phytovirus vector.</title>
        <authorList>
            <person name="Catto M.A."/>
            <person name="Labadie P.E."/>
            <person name="Jacobson A.L."/>
            <person name="Kennedy G.G."/>
            <person name="Srinivasan R."/>
            <person name="Hunt B.G."/>
        </authorList>
    </citation>
    <scope>NUCLEOTIDE SEQUENCE</scope>
    <source>
        <strain evidence="1">PL_HMW_Pooled</strain>
    </source>
</reference>
<proteinExistence type="predicted"/>
<protein>
    <submittedName>
        <fullName evidence="1">1-deoxypentalenic acid 11-beta-hydroxylase</fullName>
    </submittedName>
</protein>
<dbReference type="AlphaFoldDB" id="A0AAE1LE09"/>
<gene>
    <name evidence="1" type="ORF">KUF71_006063</name>
</gene>
<evidence type="ECO:0000313" key="2">
    <source>
        <dbReference type="Proteomes" id="UP001219518"/>
    </source>
</evidence>
<accession>A0AAE1LE09</accession>
<sequence length="205" mass="22816">MTGCDTVSFFCGVGKHAFYKAWTTDEETNAFYCLSHPQDNQLSAEIVIALVKFVCKAYGVKGEEGLCLTTARKHLFATLGRPVNKIPPSKGCFEMHLLRSAYQSGQIWGRALHVEKPECPSQWGRRLVGGQWQPIWSTQDAIWSKVQALYKCGCQSGCATMRCNCRRNGLNCILACKICKGDCENKKKDANLLPEDPEEDVDGDV</sequence>
<reference evidence="1" key="1">
    <citation type="submission" date="2021-07" db="EMBL/GenBank/DDBJ databases">
        <authorList>
            <person name="Catto M.A."/>
            <person name="Jacobson A."/>
            <person name="Kennedy G."/>
            <person name="Labadie P."/>
            <person name="Hunt B.G."/>
            <person name="Srinivasan R."/>
        </authorList>
    </citation>
    <scope>NUCLEOTIDE SEQUENCE</scope>
    <source>
        <strain evidence="1">PL_HMW_Pooled</strain>
        <tissue evidence="1">Head</tissue>
    </source>
</reference>